<name>A0A812Q1P2_SYMPI</name>
<evidence type="ECO:0000313" key="2">
    <source>
        <dbReference type="EMBL" id="CAE7371123.1"/>
    </source>
</evidence>
<comment type="caution">
    <text evidence="2">The sequence shown here is derived from an EMBL/GenBank/DDBJ whole genome shotgun (WGS) entry which is preliminary data.</text>
</comment>
<dbReference type="EMBL" id="CAJNIZ010015244">
    <property type="protein sequence ID" value="CAE7371123.1"/>
    <property type="molecule type" value="Genomic_DNA"/>
</dbReference>
<dbReference type="AlphaFoldDB" id="A0A812Q1P2"/>
<keyword evidence="3" id="KW-1185">Reference proteome</keyword>
<accession>A0A812Q1P2</accession>
<evidence type="ECO:0000313" key="3">
    <source>
        <dbReference type="Proteomes" id="UP000649617"/>
    </source>
</evidence>
<evidence type="ECO:0000256" key="1">
    <source>
        <dbReference type="SAM" id="MobiDB-lite"/>
    </source>
</evidence>
<sequence length="541" mass="59849">MPLCQIFPGLIHKVDLKHVMDAVQRLGASTTGGKDNALYVKSMIHFSASLPTEMMFHACWGAAFVELSKRKAFALIKYAQQHLLQMDSNGRWVAACAAGINVSVPGHGPHTLQQSLERFNSTIKGTMPVGYHLLSLKEMIVNLERVIRVHMKNNRQVSECEKQVIFTPNDPAVPHPGLVSADWVRPGRDEQDVKLVLPPVWRFLEHLPSNFHGSAFAGALQIWDVLRVYTFPATQAGMIVDVDAHEKMLLLFQASTPEAFTEAGKRLNLFKQEKELDMLSVPRLRTLLSELVLCFKLRRPYCGYSILCTCPYFCTHGSCAHHLLCRWFEKDGKVQLADISEFVAKNVTPTIAGAEAALRQRLLPRGPLLRELPAKQAWSTIGLLVKQAKDRALARKQLADKKKQKLAAMWDSPGARDVLVAAHGSPKDTREDKLKRAVGKLEGKDFAQHMTAVTQMLDLEMSFQEAKDLNVSGALQKIFNDPLTHLPVRVMAKQLVDAWSAQKKQMQQTSPSTPRTGTARPGGASPLADAAGSPGSNGPAQ</sequence>
<gene>
    <name evidence="2" type="ORF">SPIL2461_LOCUS9012</name>
</gene>
<reference evidence="2" key="1">
    <citation type="submission" date="2021-02" db="EMBL/GenBank/DDBJ databases">
        <authorList>
            <person name="Dougan E. K."/>
            <person name="Rhodes N."/>
            <person name="Thang M."/>
            <person name="Chan C."/>
        </authorList>
    </citation>
    <scope>NUCLEOTIDE SEQUENCE</scope>
</reference>
<dbReference type="Proteomes" id="UP000649617">
    <property type="component" value="Unassembled WGS sequence"/>
</dbReference>
<dbReference type="OrthoDB" id="10289939at2759"/>
<feature type="compositionally biased region" description="Polar residues" evidence="1">
    <location>
        <begin position="502"/>
        <end position="516"/>
    </location>
</feature>
<protein>
    <submittedName>
        <fullName evidence="2">Uncharacterized protein</fullName>
    </submittedName>
</protein>
<organism evidence="2 3">
    <name type="scientific">Symbiodinium pilosum</name>
    <name type="common">Dinoflagellate</name>
    <dbReference type="NCBI Taxonomy" id="2952"/>
    <lineage>
        <taxon>Eukaryota</taxon>
        <taxon>Sar</taxon>
        <taxon>Alveolata</taxon>
        <taxon>Dinophyceae</taxon>
        <taxon>Suessiales</taxon>
        <taxon>Symbiodiniaceae</taxon>
        <taxon>Symbiodinium</taxon>
    </lineage>
</organism>
<proteinExistence type="predicted"/>
<feature type="region of interest" description="Disordered" evidence="1">
    <location>
        <begin position="501"/>
        <end position="541"/>
    </location>
</feature>
<feature type="non-terminal residue" evidence="2">
    <location>
        <position position="541"/>
    </location>
</feature>